<feature type="transmembrane region" description="Helical" evidence="8">
    <location>
        <begin position="48"/>
        <end position="70"/>
    </location>
</feature>
<feature type="transmembrane region" description="Helical" evidence="8">
    <location>
        <begin position="436"/>
        <end position="455"/>
    </location>
</feature>
<dbReference type="GO" id="GO:0005351">
    <property type="term" value="F:carbohydrate:proton symporter activity"/>
    <property type="evidence" value="ECO:0007669"/>
    <property type="project" value="TreeGrafter"/>
</dbReference>
<keyword evidence="11" id="KW-1185">Reference proteome</keyword>
<organism evidence="10 11">
    <name type="scientific">Cephalotrichum gorgonifer</name>
    <dbReference type="NCBI Taxonomy" id="2041049"/>
    <lineage>
        <taxon>Eukaryota</taxon>
        <taxon>Fungi</taxon>
        <taxon>Dikarya</taxon>
        <taxon>Ascomycota</taxon>
        <taxon>Pezizomycotina</taxon>
        <taxon>Sordariomycetes</taxon>
        <taxon>Hypocreomycetidae</taxon>
        <taxon>Microascales</taxon>
        <taxon>Microascaceae</taxon>
        <taxon>Cephalotrichum</taxon>
    </lineage>
</organism>
<comment type="similarity">
    <text evidence="2 7">Belongs to the major facilitator superfamily. Sugar transporter (TC 2.A.1.1) family.</text>
</comment>
<evidence type="ECO:0000313" key="11">
    <source>
        <dbReference type="Proteomes" id="UP001187682"/>
    </source>
</evidence>
<dbReference type="Pfam" id="PF00083">
    <property type="entry name" value="Sugar_tr"/>
    <property type="match status" value="1"/>
</dbReference>
<evidence type="ECO:0000256" key="7">
    <source>
        <dbReference type="RuleBase" id="RU003346"/>
    </source>
</evidence>
<feature type="transmembrane region" description="Helical" evidence="8">
    <location>
        <begin position="336"/>
        <end position="359"/>
    </location>
</feature>
<dbReference type="EMBL" id="ONZQ02000013">
    <property type="protein sequence ID" value="SPO05550.1"/>
    <property type="molecule type" value="Genomic_DNA"/>
</dbReference>
<dbReference type="NCBIfam" id="TIGR00879">
    <property type="entry name" value="SP"/>
    <property type="match status" value="1"/>
</dbReference>
<dbReference type="PRINTS" id="PR00171">
    <property type="entry name" value="SUGRTRNSPORT"/>
</dbReference>
<feature type="transmembrane region" description="Helical" evidence="8">
    <location>
        <begin position="467"/>
        <end position="485"/>
    </location>
</feature>
<dbReference type="PANTHER" id="PTHR48022:SF14">
    <property type="entry name" value="MAJOR FACILITATOR SUPERFAMILY (MFS) PROFILE DOMAIN-CONTAINING PROTEIN-RELATED"/>
    <property type="match status" value="1"/>
</dbReference>
<dbReference type="SUPFAM" id="SSF103473">
    <property type="entry name" value="MFS general substrate transporter"/>
    <property type="match status" value="1"/>
</dbReference>
<evidence type="ECO:0000256" key="8">
    <source>
        <dbReference type="SAM" id="Phobius"/>
    </source>
</evidence>
<feature type="transmembrane region" description="Helical" evidence="8">
    <location>
        <begin position="306"/>
        <end position="324"/>
    </location>
</feature>
<keyword evidence="4 8" id="KW-0812">Transmembrane</keyword>
<name>A0AAE8SY58_9PEZI</name>
<proteinExistence type="inferred from homology"/>
<dbReference type="InterPro" id="IPR020846">
    <property type="entry name" value="MFS_dom"/>
</dbReference>
<dbReference type="PANTHER" id="PTHR48022">
    <property type="entry name" value="PLASTIDIC GLUCOSE TRANSPORTER 4"/>
    <property type="match status" value="1"/>
</dbReference>
<evidence type="ECO:0000256" key="6">
    <source>
        <dbReference type="ARBA" id="ARBA00023136"/>
    </source>
</evidence>
<dbReference type="Gene3D" id="1.20.1250.20">
    <property type="entry name" value="MFS general substrate transporter like domains"/>
    <property type="match status" value="1"/>
</dbReference>
<dbReference type="AlphaFoldDB" id="A0AAE8SY58"/>
<dbReference type="InterPro" id="IPR050360">
    <property type="entry name" value="MFS_Sugar_Transporters"/>
</dbReference>
<dbReference type="FunFam" id="1.20.1250.20:FF:000134">
    <property type="entry name" value="MFS sugar transporter protein"/>
    <property type="match status" value="1"/>
</dbReference>
<reference evidence="10" key="1">
    <citation type="submission" date="2018-03" db="EMBL/GenBank/DDBJ databases">
        <authorList>
            <person name="Guldener U."/>
        </authorList>
    </citation>
    <scope>NUCLEOTIDE SEQUENCE</scope>
</reference>
<evidence type="ECO:0000256" key="2">
    <source>
        <dbReference type="ARBA" id="ARBA00010992"/>
    </source>
</evidence>
<feature type="transmembrane region" description="Helical" evidence="8">
    <location>
        <begin position="212"/>
        <end position="236"/>
    </location>
</feature>
<dbReference type="PROSITE" id="PS50850">
    <property type="entry name" value="MFS"/>
    <property type="match status" value="1"/>
</dbReference>
<evidence type="ECO:0000256" key="4">
    <source>
        <dbReference type="ARBA" id="ARBA00022692"/>
    </source>
</evidence>
<keyword evidence="6 8" id="KW-0472">Membrane</keyword>
<evidence type="ECO:0000256" key="1">
    <source>
        <dbReference type="ARBA" id="ARBA00004141"/>
    </source>
</evidence>
<feature type="domain" description="Major facilitator superfamily (MFS) profile" evidence="9">
    <location>
        <begin position="49"/>
        <end position="489"/>
    </location>
</feature>
<feature type="transmembrane region" description="Helical" evidence="8">
    <location>
        <begin position="397"/>
        <end position="424"/>
    </location>
</feature>
<gene>
    <name evidence="10" type="ORF">DNG_08237</name>
</gene>
<feature type="transmembrane region" description="Helical" evidence="8">
    <location>
        <begin position="147"/>
        <end position="168"/>
    </location>
</feature>
<dbReference type="GO" id="GO:0016020">
    <property type="term" value="C:membrane"/>
    <property type="evidence" value="ECO:0007669"/>
    <property type="project" value="UniProtKB-SubCell"/>
</dbReference>
<evidence type="ECO:0000259" key="9">
    <source>
        <dbReference type="PROSITE" id="PS50850"/>
    </source>
</evidence>
<evidence type="ECO:0000313" key="10">
    <source>
        <dbReference type="EMBL" id="SPO05550.1"/>
    </source>
</evidence>
<sequence>MAIIARLQALLGPSAPERGYIPVEGGRPSPSRKVFGIHLTKADIRLHFLCLFFGLGTSVWGYNIGVLSSVLVHPGWTDLLNNPTPPQKGTVTGIYYVGTWLGYVFISRPLSDSLGRRYAAMCGTAMLCVGAAIQASCVGAGAFAAMVAGRAICGAGVAIVSTSVPLYQSEISPAKERGRFVAMNHVGFVVGLAVGLWVGYGMTFWTGPTGDYYGWRISILLQLIPALTFAFGLSFAPESPRWLVEKGRVAQATSILHYLREGSFTPSEVEDEVTSMLSGVDENYRPGWRALFLEAPLFARLWRASLLHFMAQMCGAAAMKYYLPTLLKALGIGRRLALMAGAIEVTLKIGCSVLEMLVVDQWGRRLTLIIGCAAMATAMMFNGTLPLLYPDNGSRVADAVCVVFIFVYAFGYSLGFGPAAWLYGSEIFPTSARARGLNFSASAGSVGSIIVAQVWPVGIATFGSNIYFFFMGVNLVCIPIIYLFYPETKGRSLENMDELFGEVRAPAHRRAENGEDAESSGGVVSG</sequence>
<comment type="caution">
    <text evidence="10">The sequence shown here is derived from an EMBL/GenBank/DDBJ whole genome shotgun (WGS) entry which is preliminary data.</text>
</comment>
<comment type="subcellular location">
    <subcellularLocation>
        <location evidence="1">Membrane</location>
        <topology evidence="1">Multi-pass membrane protein</topology>
    </subcellularLocation>
</comment>
<evidence type="ECO:0000256" key="5">
    <source>
        <dbReference type="ARBA" id="ARBA00022989"/>
    </source>
</evidence>
<keyword evidence="5 8" id="KW-1133">Transmembrane helix</keyword>
<protein>
    <submittedName>
        <fullName evidence="10">Related to ASD-3 ascus development protein 3</fullName>
    </submittedName>
</protein>
<feature type="transmembrane region" description="Helical" evidence="8">
    <location>
        <begin position="366"/>
        <end position="385"/>
    </location>
</feature>
<dbReference type="InterPro" id="IPR036259">
    <property type="entry name" value="MFS_trans_sf"/>
</dbReference>
<evidence type="ECO:0000256" key="3">
    <source>
        <dbReference type="ARBA" id="ARBA00022448"/>
    </source>
</evidence>
<feature type="transmembrane region" description="Helical" evidence="8">
    <location>
        <begin position="90"/>
        <end position="106"/>
    </location>
</feature>
<dbReference type="InterPro" id="IPR003663">
    <property type="entry name" value="Sugar/inositol_transpt"/>
</dbReference>
<accession>A0AAE8SY58</accession>
<feature type="transmembrane region" description="Helical" evidence="8">
    <location>
        <begin position="118"/>
        <end position="141"/>
    </location>
</feature>
<dbReference type="Proteomes" id="UP001187682">
    <property type="component" value="Unassembled WGS sequence"/>
</dbReference>
<keyword evidence="3 7" id="KW-0813">Transport</keyword>
<dbReference type="InterPro" id="IPR005828">
    <property type="entry name" value="MFS_sugar_transport-like"/>
</dbReference>
<feature type="transmembrane region" description="Helical" evidence="8">
    <location>
        <begin position="180"/>
        <end position="200"/>
    </location>
</feature>